<evidence type="ECO:0000313" key="2">
    <source>
        <dbReference type="EMBL" id="KKK71833.1"/>
    </source>
</evidence>
<keyword evidence="1" id="KW-0812">Transmembrane</keyword>
<dbReference type="AlphaFoldDB" id="A0A0F8XS90"/>
<feature type="non-terminal residue" evidence="2">
    <location>
        <position position="61"/>
    </location>
</feature>
<feature type="transmembrane region" description="Helical" evidence="1">
    <location>
        <begin position="12"/>
        <end position="29"/>
    </location>
</feature>
<organism evidence="2">
    <name type="scientific">marine sediment metagenome</name>
    <dbReference type="NCBI Taxonomy" id="412755"/>
    <lineage>
        <taxon>unclassified sequences</taxon>
        <taxon>metagenomes</taxon>
        <taxon>ecological metagenomes</taxon>
    </lineage>
</organism>
<protein>
    <submittedName>
        <fullName evidence="2">Uncharacterized protein</fullName>
    </submittedName>
</protein>
<name>A0A0F8XS90_9ZZZZ</name>
<accession>A0A0F8XS90</accession>
<reference evidence="2" key="1">
    <citation type="journal article" date="2015" name="Nature">
        <title>Complex archaea that bridge the gap between prokaryotes and eukaryotes.</title>
        <authorList>
            <person name="Spang A."/>
            <person name="Saw J.H."/>
            <person name="Jorgensen S.L."/>
            <person name="Zaremba-Niedzwiedzka K."/>
            <person name="Martijn J."/>
            <person name="Lind A.E."/>
            <person name="van Eijk R."/>
            <person name="Schleper C."/>
            <person name="Guy L."/>
            <person name="Ettema T.J."/>
        </authorList>
    </citation>
    <scope>NUCLEOTIDE SEQUENCE</scope>
</reference>
<proteinExistence type="predicted"/>
<keyword evidence="1" id="KW-0472">Membrane</keyword>
<dbReference type="EMBL" id="LAZR01057553">
    <property type="protein sequence ID" value="KKK71833.1"/>
    <property type="molecule type" value="Genomic_DNA"/>
</dbReference>
<gene>
    <name evidence="2" type="ORF">LCGC14_2909990</name>
</gene>
<sequence length="61" mass="7103">MGYWVAQSTVFWASVSIVLIVGIIFGFFLSRMWKADDDYDGDIANRDRDRRVYYRAGIDTC</sequence>
<evidence type="ECO:0000256" key="1">
    <source>
        <dbReference type="SAM" id="Phobius"/>
    </source>
</evidence>
<keyword evidence="1" id="KW-1133">Transmembrane helix</keyword>
<comment type="caution">
    <text evidence="2">The sequence shown here is derived from an EMBL/GenBank/DDBJ whole genome shotgun (WGS) entry which is preliminary data.</text>
</comment>